<dbReference type="SMART" id="SM00197">
    <property type="entry name" value="SAA"/>
    <property type="match status" value="1"/>
</dbReference>
<organism evidence="5 6">
    <name type="scientific">Geotrypetes seraphini</name>
    <name type="common">Gaboon caecilian</name>
    <name type="synonym">Caecilia seraphini</name>
    <dbReference type="NCBI Taxonomy" id="260995"/>
    <lineage>
        <taxon>Eukaryota</taxon>
        <taxon>Metazoa</taxon>
        <taxon>Chordata</taxon>
        <taxon>Craniata</taxon>
        <taxon>Vertebrata</taxon>
        <taxon>Euteleostomi</taxon>
        <taxon>Amphibia</taxon>
        <taxon>Gymnophiona</taxon>
        <taxon>Geotrypetes</taxon>
    </lineage>
</organism>
<name>A0A6P8PL92_GEOSA</name>
<dbReference type="InParanoid" id="A0A6P8PL92"/>
<evidence type="ECO:0000313" key="5">
    <source>
        <dbReference type="Proteomes" id="UP000515159"/>
    </source>
</evidence>
<keyword evidence="2" id="KW-0345">HDL</keyword>
<dbReference type="GO" id="GO:0006953">
    <property type="term" value="P:acute-phase response"/>
    <property type="evidence" value="ECO:0007669"/>
    <property type="project" value="UniProtKB-UniRule"/>
</dbReference>
<feature type="region of interest" description="Disordered" evidence="3">
    <location>
        <begin position="106"/>
        <end position="145"/>
    </location>
</feature>
<comment type="function">
    <text evidence="2">Major acute phase reactant. Apolipoprotein of the HDL complex.</text>
</comment>
<keyword evidence="2" id="KW-0011">Acute phase</keyword>
<reference evidence="6" key="1">
    <citation type="submission" date="2025-08" db="UniProtKB">
        <authorList>
            <consortium name="RefSeq"/>
        </authorList>
    </citation>
    <scope>IDENTIFICATION</scope>
</reference>
<dbReference type="FunCoup" id="A0A6P8PL92">
    <property type="interactions" value="102"/>
</dbReference>
<dbReference type="Proteomes" id="UP000515159">
    <property type="component" value="Chromosome 19"/>
</dbReference>
<sequence length="145" mass="16242">MKASLCILLFSMALFHVNAQWYRDFGRDVADAGRRVADAVGDAGRYVTQAAQGTWDMGRAYWDMREANFKNSDKYFHARGNYDAAHRGAGGKDMAEFISNTREYLQGGSSGRGVEDSEADQEANRWGREGGNPNRYRPSGLPEKY</sequence>
<dbReference type="PANTHER" id="PTHR23424:SF29">
    <property type="entry name" value="SERUM AMYLOID A PROTEIN"/>
    <property type="match status" value="1"/>
</dbReference>
<dbReference type="GeneID" id="117352368"/>
<comment type="similarity">
    <text evidence="1 2">Belongs to the SAA family.</text>
</comment>
<keyword evidence="4" id="KW-0732">Signal</keyword>
<accession>A0A6P8PL92</accession>
<feature type="signal peptide" evidence="4">
    <location>
        <begin position="1"/>
        <end position="19"/>
    </location>
</feature>
<dbReference type="KEGG" id="gsh:117352368"/>
<protein>
    <recommendedName>
        <fullName evidence="2">Serum amyloid A protein</fullName>
    </recommendedName>
</protein>
<dbReference type="AlphaFoldDB" id="A0A6P8PL92"/>
<evidence type="ECO:0000256" key="3">
    <source>
        <dbReference type="SAM" id="MobiDB-lite"/>
    </source>
</evidence>
<dbReference type="InterPro" id="IPR052464">
    <property type="entry name" value="Synovial_Prolif_Regulator"/>
</dbReference>
<dbReference type="InterPro" id="IPR000096">
    <property type="entry name" value="Serum_amyloid_A"/>
</dbReference>
<gene>
    <name evidence="6" type="primary">LOC117352368</name>
</gene>
<dbReference type="Gene3D" id="1.10.132.110">
    <property type="entry name" value="Serum amyloid A protein"/>
    <property type="match status" value="1"/>
</dbReference>
<dbReference type="FunFam" id="1.10.132.110:FF:000001">
    <property type="entry name" value="Serum amyloid A protein"/>
    <property type="match status" value="1"/>
</dbReference>
<dbReference type="OrthoDB" id="6112826at2759"/>
<evidence type="ECO:0000256" key="1">
    <source>
        <dbReference type="ARBA" id="ARBA00007745"/>
    </source>
</evidence>
<evidence type="ECO:0000256" key="4">
    <source>
        <dbReference type="SAM" id="SignalP"/>
    </source>
</evidence>
<proteinExistence type="inferred from homology"/>
<evidence type="ECO:0000313" key="6">
    <source>
        <dbReference type="RefSeq" id="XP_033784704.1"/>
    </source>
</evidence>
<dbReference type="RefSeq" id="XP_033784704.1">
    <property type="nucleotide sequence ID" value="XM_033928813.1"/>
</dbReference>
<dbReference type="Pfam" id="PF00277">
    <property type="entry name" value="SAA"/>
    <property type="match status" value="1"/>
</dbReference>
<dbReference type="GO" id="GO:0034364">
    <property type="term" value="C:high-density lipoprotein particle"/>
    <property type="evidence" value="ECO:0007669"/>
    <property type="project" value="UniProtKB-UniRule"/>
</dbReference>
<keyword evidence="5" id="KW-1185">Reference proteome</keyword>
<feature type="chain" id="PRO_5027657974" description="Serum amyloid A protein" evidence="4">
    <location>
        <begin position="20"/>
        <end position="145"/>
    </location>
</feature>
<evidence type="ECO:0000256" key="2">
    <source>
        <dbReference type="RuleBase" id="RU000539"/>
    </source>
</evidence>
<dbReference type="PANTHER" id="PTHR23424">
    <property type="entry name" value="SERUM AMYLOID A"/>
    <property type="match status" value="1"/>
</dbReference>
<dbReference type="PRINTS" id="PR00306">
    <property type="entry name" value="SERUMAMYLOID"/>
</dbReference>